<dbReference type="RefSeq" id="WP_210312928.1">
    <property type="nucleotide sequence ID" value="NZ_BMZQ01000001.1"/>
</dbReference>
<protein>
    <recommendedName>
        <fullName evidence="2">Lysozyme inhibitor LprI-like N-terminal domain-containing protein</fullName>
    </recommendedName>
</protein>
<dbReference type="PANTHER" id="PTHR39176">
    <property type="entry name" value="PERIPLASMIC PROTEIN-RELATED"/>
    <property type="match status" value="1"/>
</dbReference>
<dbReference type="EMBL" id="BMZQ01000001">
    <property type="protein sequence ID" value="GHD04964.1"/>
    <property type="molecule type" value="Genomic_DNA"/>
</dbReference>
<keyword evidence="1" id="KW-0732">Signal</keyword>
<gene>
    <name evidence="3" type="ORF">GCM10016234_00190</name>
</gene>
<comment type="caution">
    <text evidence="3">The sequence shown here is derived from an EMBL/GenBank/DDBJ whole genome shotgun (WGS) entry which is preliminary data.</text>
</comment>
<dbReference type="Pfam" id="PF07007">
    <property type="entry name" value="LprI"/>
    <property type="match status" value="1"/>
</dbReference>
<name>A0A8J3DKL3_9HYPH</name>
<dbReference type="Gene3D" id="1.20.1270.180">
    <property type="match status" value="1"/>
</dbReference>
<reference evidence="3" key="1">
    <citation type="journal article" date="2014" name="Int. J. Syst. Evol. Microbiol.">
        <title>Complete genome sequence of Corynebacterium casei LMG S-19264T (=DSM 44701T), isolated from a smear-ripened cheese.</title>
        <authorList>
            <consortium name="US DOE Joint Genome Institute (JGI-PGF)"/>
            <person name="Walter F."/>
            <person name="Albersmeier A."/>
            <person name="Kalinowski J."/>
            <person name="Ruckert C."/>
        </authorList>
    </citation>
    <scope>NUCLEOTIDE SEQUENCE</scope>
    <source>
        <strain evidence="3">KCTC 42249</strain>
    </source>
</reference>
<dbReference type="AlphaFoldDB" id="A0A8J3DKL3"/>
<dbReference type="PANTHER" id="PTHR39176:SF1">
    <property type="entry name" value="PERIPLASMIC PROTEIN"/>
    <property type="match status" value="1"/>
</dbReference>
<sequence length="138" mass="15068">MPKLRATLPIMAILMIAGATGTATAQDCNDAPTQAEMTECVAKAYEEADRKLNESYGKVTSRLSDLPEVKTRLTKAQRAWISFRDAECEFSNAQAGGGTLYATLINQCLTDMTNQRIEALEGFLQCEEGDISCPVPRD</sequence>
<reference evidence="3" key="2">
    <citation type="submission" date="2020-09" db="EMBL/GenBank/DDBJ databases">
        <authorList>
            <person name="Sun Q."/>
            <person name="Kim S."/>
        </authorList>
    </citation>
    <scope>NUCLEOTIDE SEQUENCE</scope>
    <source>
        <strain evidence="3">KCTC 42249</strain>
    </source>
</reference>
<dbReference type="InterPro" id="IPR009739">
    <property type="entry name" value="LprI-like_N"/>
</dbReference>
<organism evidence="3 4">
    <name type="scientific">Tianweitania populi</name>
    <dbReference type="NCBI Taxonomy" id="1607949"/>
    <lineage>
        <taxon>Bacteria</taxon>
        <taxon>Pseudomonadati</taxon>
        <taxon>Pseudomonadota</taxon>
        <taxon>Alphaproteobacteria</taxon>
        <taxon>Hyphomicrobiales</taxon>
        <taxon>Phyllobacteriaceae</taxon>
        <taxon>Tianweitania</taxon>
    </lineage>
</organism>
<dbReference type="Proteomes" id="UP000630142">
    <property type="component" value="Unassembled WGS sequence"/>
</dbReference>
<keyword evidence="4" id="KW-1185">Reference proteome</keyword>
<evidence type="ECO:0000256" key="1">
    <source>
        <dbReference type="SAM" id="SignalP"/>
    </source>
</evidence>
<accession>A0A8J3DKL3</accession>
<evidence type="ECO:0000313" key="4">
    <source>
        <dbReference type="Proteomes" id="UP000630142"/>
    </source>
</evidence>
<feature type="chain" id="PRO_5035307228" description="Lysozyme inhibitor LprI-like N-terminal domain-containing protein" evidence="1">
    <location>
        <begin position="26"/>
        <end position="138"/>
    </location>
</feature>
<evidence type="ECO:0000313" key="3">
    <source>
        <dbReference type="EMBL" id="GHD04964.1"/>
    </source>
</evidence>
<proteinExistence type="predicted"/>
<feature type="signal peptide" evidence="1">
    <location>
        <begin position="1"/>
        <end position="25"/>
    </location>
</feature>
<evidence type="ECO:0000259" key="2">
    <source>
        <dbReference type="Pfam" id="PF07007"/>
    </source>
</evidence>
<feature type="domain" description="Lysozyme inhibitor LprI-like N-terminal" evidence="2">
    <location>
        <begin position="28"/>
        <end position="120"/>
    </location>
</feature>